<name>A0A4Z1E1G8_9MICO</name>
<keyword evidence="1" id="KW-0812">Transmembrane</keyword>
<protein>
    <recommendedName>
        <fullName evidence="4">Tryptophan-rich sensory protein</fullName>
    </recommendedName>
</protein>
<feature type="transmembrane region" description="Helical" evidence="1">
    <location>
        <begin position="91"/>
        <end position="111"/>
    </location>
</feature>
<comment type="caution">
    <text evidence="2">The sequence shown here is derived from an EMBL/GenBank/DDBJ whole genome shotgun (WGS) entry which is preliminary data.</text>
</comment>
<gene>
    <name evidence="2" type="ORF">SERN_1710</name>
</gene>
<dbReference type="PANTHER" id="PTHR33802:SF1">
    <property type="entry name" value="XK-RELATED PROTEIN"/>
    <property type="match status" value="1"/>
</dbReference>
<feature type="transmembrane region" description="Helical" evidence="1">
    <location>
        <begin position="117"/>
        <end position="135"/>
    </location>
</feature>
<proteinExistence type="predicted"/>
<keyword evidence="1" id="KW-0472">Membrane</keyword>
<organism evidence="2 3">
    <name type="scientific">Serinibacter arcticus</name>
    <dbReference type="NCBI Taxonomy" id="1655435"/>
    <lineage>
        <taxon>Bacteria</taxon>
        <taxon>Bacillati</taxon>
        <taxon>Actinomycetota</taxon>
        <taxon>Actinomycetes</taxon>
        <taxon>Micrococcales</taxon>
        <taxon>Beutenbergiaceae</taxon>
        <taxon>Serinibacter</taxon>
    </lineage>
</organism>
<dbReference type="Gene3D" id="1.20.1260.100">
    <property type="entry name" value="TspO/MBR protein"/>
    <property type="match status" value="1"/>
</dbReference>
<feature type="transmembrane region" description="Helical" evidence="1">
    <location>
        <begin position="186"/>
        <end position="205"/>
    </location>
</feature>
<feature type="transmembrane region" description="Helical" evidence="1">
    <location>
        <begin position="147"/>
        <end position="166"/>
    </location>
</feature>
<feature type="transmembrane region" description="Helical" evidence="1">
    <location>
        <begin position="210"/>
        <end position="228"/>
    </location>
</feature>
<keyword evidence="3" id="KW-1185">Reference proteome</keyword>
<evidence type="ECO:0000313" key="3">
    <source>
        <dbReference type="Proteomes" id="UP000297318"/>
    </source>
</evidence>
<dbReference type="OrthoDB" id="5189031at2"/>
<sequence length="280" mass="28005">MAQATTADRVRQLALVVGGAGAIAAAAWGSGAFGGDAIQNASSGALSATATPLAPGTGAFSIWSVIYVALIVTAVLHALPSRAASPHYRALGWWILASMILNAAWICAAQVGLLGLTVPVIALLVGVLAVCLVKLRTLPPAPRLDAIVLGGTIGLYLGWVCVATVANVTTVLTSSSIDLGFLPEPVWIIVVLAVAAAICAGVALLARRRALAVGATLAATWGLAWIAVGRLTDGPDSRAAVIGAITAAAVVAVSGVVALVRDSRTDRPGRTHGSGTAHPA</sequence>
<dbReference type="EMBL" id="RHPJ01000002">
    <property type="protein sequence ID" value="TGO05706.1"/>
    <property type="molecule type" value="Genomic_DNA"/>
</dbReference>
<dbReference type="RefSeq" id="WP_135849665.1">
    <property type="nucleotide sequence ID" value="NZ_RHPJ01000002.1"/>
</dbReference>
<reference evidence="2 3" key="1">
    <citation type="submission" date="2018-11" db="EMBL/GenBank/DDBJ databases">
        <title>Complete genome sequencing of the Actinobacteria Serinibacter sp. K3-2.</title>
        <authorList>
            <person name="Rakitin A.L."/>
            <person name="Beletsky A.V."/>
            <person name="Mardanov A.V."/>
            <person name="Ravin N.V."/>
            <person name="Gromova A.S."/>
            <person name="Filippova S.N."/>
            <person name="Gal'Chenko V.F."/>
        </authorList>
    </citation>
    <scope>NUCLEOTIDE SEQUENCE [LARGE SCALE GENOMIC DNA]</scope>
    <source>
        <strain evidence="2 3">K3-2</strain>
    </source>
</reference>
<evidence type="ECO:0000313" key="2">
    <source>
        <dbReference type="EMBL" id="TGO05706.1"/>
    </source>
</evidence>
<dbReference type="Proteomes" id="UP000297318">
    <property type="component" value="Unassembled WGS sequence"/>
</dbReference>
<dbReference type="InterPro" id="IPR038330">
    <property type="entry name" value="TspO/MBR-related_sf"/>
</dbReference>
<dbReference type="AlphaFoldDB" id="A0A4Z1E1G8"/>
<feature type="transmembrane region" description="Helical" evidence="1">
    <location>
        <begin position="240"/>
        <end position="260"/>
    </location>
</feature>
<feature type="transmembrane region" description="Helical" evidence="1">
    <location>
        <begin position="12"/>
        <end position="33"/>
    </location>
</feature>
<accession>A0A4Z1E1G8</accession>
<evidence type="ECO:0008006" key="4">
    <source>
        <dbReference type="Google" id="ProtNLM"/>
    </source>
</evidence>
<keyword evidence="1" id="KW-1133">Transmembrane helix</keyword>
<dbReference type="PANTHER" id="PTHR33802">
    <property type="entry name" value="SI:CH211-161H7.5-RELATED"/>
    <property type="match status" value="1"/>
</dbReference>
<feature type="transmembrane region" description="Helical" evidence="1">
    <location>
        <begin position="53"/>
        <end position="79"/>
    </location>
</feature>
<evidence type="ECO:0000256" key="1">
    <source>
        <dbReference type="SAM" id="Phobius"/>
    </source>
</evidence>